<evidence type="ECO:0000313" key="2">
    <source>
        <dbReference type="EMBL" id="BAR59193.1"/>
    </source>
</evidence>
<accession>A0A0E4FXA4</accession>
<gene>
    <name evidence="2" type="ORF">NK6_6039</name>
</gene>
<evidence type="ECO:0000256" key="1">
    <source>
        <dbReference type="SAM" id="MobiDB-lite"/>
    </source>
</evidence>
<proteinExistence type="predicted"/>
<dbReference type="AlphaFoldDB" id="A0A0E4FXA4"/>
<sequence length="38" mass="4032">MSHISGVIVREGGRSSIPETAGGYGEAAAYWIPRLRGE</sequence>
<feature type="region of interest" description="Disordered" evidence="1">
    <location>
        <begin position="1"/>
        <end position="21"/>
    </location>
</feature>
<protein>
    <submittedName>
        <fullName evidence="2">Uncharacterized protein</fullName>
    </submittedName>
</protein>
<evidence type="ECO:0000313" key="3">
    <source>
        <dbReference type="Proteomes" id="UP000063308"/>
    </source>
</evidence>
<organism evidence="2 3">
    <name type="scientific">Bradyrhizobium diazoefficiens</name>
    <dbReference type="NCBI Taxonomy" id="1355477"/>
    <lineage>
        <taxon>Bacteria</taxon>
        <taxon>Pseudomonadati</taxon>
        <taxon>Pseudomonadota</taxon>
        <taxon>Alphaproteobacteria</taxon>
        <taxon>Hyphomicrobiales</taxon>
        <taxon>Nitrobacteraceae</taxon>
        <taxon>Bradyrhizobium</taxon>
    </lineage>
</organism>
<dbReference type="Proteomes" id="UP000063308">
    <property type="component" value="Chromosome"/>
</dbReference>
<dbReference type="EMBL" id="AP014685">
    <property type="protein sequence ID" value="BAR59193.1"/>
    <property type="molecule type" value="Genomic_DNA"/>
</dbReference>
<name>A0A0E4FXA4_9BRAD</name>
<reference evidence="2 3" key="1">
    <citation type="submission" date="2014-11" db="EMBL/GenBank/DDBJ databases">
        <title>Symbiosis island explosion on the genome of extra-slow-growing strains of soybean bradyrhizobia with massive insertion sequences.</title>
        <authorList>
            <person name="Iida T."/>
            <person name="Minamisawa K."/>
        </authorList>
    </citation>
    <scope>NUCLEOTIDE SEQUENCE [LARGE SCALE GENOMIC DNA]</scope>
    <source>
        <strain evidence="2 3">NK6</strain>
    </source>
</reference>